<organism evidence="1 2">
    <name type="scientific">Microscilla marina ATCC 23134</name>
    <dbReference type="NCBI Taxonomy" id="313606"/>
    <lineage>
        <taxon>Bacteria</taxon>
        <taxon>Pseudomonadati</taxon>
        <taxon>Bacteroidota</taxon>
        <taxon>Cytophagia</taxon>
        <taxon>Cytophagales</taxon>
        <taxon>Microscillaceae</taxon>
        <taxon>Microscilla</taxon>
    </lineage>
</organism>
<gene>
    <name evidence="1" type="ORF">M23134_02852</name>
</gene>
<protein>
    <submittedName>
        <fullName evidence="1">Uncharacterized protein</fullName>
    </submittedName>
</protein>
<accession>A1ZPV0</accession>
<reference evidence="1 2" key="1">
    <citation type="submission" date="2007-01" db="EMBL/GenBank/DDBJ databases">
        <authorList>
            <person name="Haygood M."/>
            <person name="Podell S."/>
            <person name="Anderson C."/>
            <person name="Hopkinson B."/>
            <person name="Roe K."/>
            <person name="Barbeau K."/>
            <person name="Gaasterland T."/>
            <person name="Ferriera S."/>
            <person name="Johnson J."/>
            <person name="Kravitz S."/>
            <person name="Beeson K."/>
            <person name="Sutton G."/>
            <person name="Rogers Y.-H."/>
            <person name="Friedman R."/>
            <person name="Frazier M."/>
            <person name="Venter J.C."/>
        </authorList>
    </citation>
    <scope>NUCLEOTIDE SEQUENCE [LARGE SCALE GENOMIC DNA]</scope>
    <source>
        <strain evidence="1 2">ATCC 23134</strain>
    </source>
</reference>
<comment type="caution">
    <text evidence="1">The sequence shown here is derived from an EMBL/GenBank/DDBJ whole genome shotgun (WGS) entry which is preliminary data.</text>
</comment>
<dbReference type="EMBL" id="AAWS01000022">
    <property type="protein sequence ID" value="EAY27605.1"/>
    <property type="molecule type" value="Genomic_DNA"/>
</dbReference>
<keyword evidence="2" id="KW-1185">Reference proteome</keyword>
<dbReference type="Proteomes" id="UP000004095">
    <property type="component" value="Unassembled WGS sequence"/>
</dbReference>
<proteinExistence type="predicted"/>
<name>A1ZPV0_MICM2</name>
<evidence type="ECO:0000313" key="1">
    <source>
        <dbReference type="EMBL" id="EAY27605.1"/>
    </source>
</evidence>
<sequence length="38" mass="4629">MSLFYAKTVQVYFAAWGRRSVYTNHGFVWQEILFFMYA</sequence>
<evidence type="ECO:0000313" key="2">
    <source>
        <dbReference type="Proteomes" id="UP000004095"/>
    </source>
</evidence>
<dbReference type="AlphaFoldDB" id="A1ZPV0"/>